<protein>
    <submittedName>
        <fullName evidence="3">Amidase family protein</fullName>
    </submittedName>
</protein>
<feature type="compositionally biased region" description="Basic and acidic residues" evidence="1">
    <location>
        <begin position="1"/>
        <end position="11"/>
    </location>
</feature>
<feature type="domain" description="Amidase" evidence="2">
    <location>
        <begin position="50"/>
        <end position="438"/>
    </location>
</feature>
<dbReference type="SUPFAM" id="SSF75304">
    <property type="entry name" value="Amidase signature (AS) enzymes"/>
    <property type="match status" value="1"/>
</dbReference>
<dbReference type="PANTHER" id="PTHR11895:SF7">
    <property type="entry name" value="GLUTAMYL-TRNA(GLN) AMIDOTRANSFERASE SUBUNIT A, MITOCHONDRIAL"/>
    <property type="match status" value="1"/>
</dbReference>
<dbReference type="HOGENOM" id="CLU_009600_0_0_1"/>
<dbReference type="PANTHER" id="PTHR11895">
    <property type="entry name" value="TRANSAMIDASE"/>
    <property type="match status" value="1"/>
</dbReference>
<dbReference type="InterPro" id="IPR036928">
    <property type="entry name" value="AS_sf"/>
</dbReference>
<feature type="region of interest" description="Disordered" evidence="1">
    <location>
        <begin position="1"/>
        <end position="24"/>
    </location>
</feature>
<dbReference type="InterPro" id="IPR000120">
    <property type="entry name" value="Amidase"/>
</dbReference>
<dbReference type="GO" id="GO:0003824">
    <property type="term" value="F:catalytic activity"/>
    <property type="evidence" value="ECO:0007669"/>
    <property type="project" value="InterPro"/>
</dbReference>
<accession>T5ALV1</accession>
<evidence type="ECO:0000313" key="4">
    <source>
        <dbReference type="Proteomes" id="UP000019374"/>
    </source>
</evidence>
<evidence type="ECO:0000313" key="3">
    <source>
        <dbReference type="EMBL" id="EQL02808.1"/>
    </source>
</evidence>
<reference evidence="3 4" key="1">
    <citation type="journal article" date="2013" name="Chin. Sci. Bull.">
        <title>Genome survey uncovers the secrets of sex and lifestyle in caterpillar fungus.</title>
        <authorList>
            <person name="Hu X."/>
            <person name="Zhang Y."/>
            <person name="Xiao G."/>
            <person name="Zheng P."/>
            <person name="Xia Y."/>
            <person name="Zhang X."/>
            <person name="St Leger R.J."/>
            <person name="Liu X."/>
            <person name="Wang C."/>
        </authorList>
    </citation>
    <scope>NUCLEOTIDE SEQUENCE [LARGE SCALE GENOMIC DNA]</scope>
    <source>
        <strain evidence="4">Co18 / CGMCC 3.14243</strain>
        <tissue evidence="3">Fruit-body</tissue>
    </source>
</reference>
<dbReference type="Proteomes" id="UP000019374">
    <property type="component" value="Unassembled WGS sequence"/>
</dbReference>
<name>T5ALV1_OPHSC</name>
<dbReference type="eggNOG" id="KOG1211">
    <property type="taxonomic scope" value="Eukaryota"/>
</dbReference>
<dbReference type="InterPro" id="IPR023631">
    <property type="entry name" value="Amidase_dom"/>
</dbReference>
<dbReference type="Gene3D" id="3.90.1300.10">
    <property type="entry name" value="Amidase signature (AS) domain"/>
    <property type="match status" value="1"/>
</dbReference>
<proteinExistence type="predicted"/>
<dbReference type="Pfam" id="PF01425">
    <property type="entry name" value="Amidase"/>
    <property type="match status" value="1"/>
</dbReference>
<sequence length="454" mass="49380">MGKTQENKRLDGPPSGAQDKQDGSKLHLCTAVEIHDLIRKERVTVQDYARALVERFDERNHEVKAWAHFDNKTILAEAKRLDELPRASRGPLHGVAIGIKDVLLTKDMPTQYNSRIYDNDGNAAADADAVAPATTEFAAKVEGGACCNPRSLQHTPGGSSSGSAAAVGDNQVPLSLGTQTGGSVIRPGSFNGLYAFKASGLLKPPTWGLVSTEGVGRFSTTCDTVGFFANTLDDLVLLAKVYRLDFDYSPPPEPFAIRGARVAFVKTSVWDQAGPGTKKAWEKARSLLADAGAVIDDVHLPEPFDECRQWRETIVAGEARSAFLSKFVESRQKLHASLQALVLNEHDPSRKDMLEAYDGVARLRPQWDEIAGRYHVVVTPSAVDEAPEGLWDTGSAVFNIVWTVLHAPTLNVPGFFGQHRLPIGLTLVGPRYGDMQLLRAGRALGELFERKGGY</sequence>
<dbReference type="AlphaFoldDB" id="T5ALV1"/>
<dbReference type="OrthoDB" id="6428749at2759"/>
<evidence type="ECO:0000256" key="1">
    <source>
        <dbReference type="SAM" id="MobiDB-lite"/>
    </source>
</evidence>
<gene>
    <name evidence="3" type="ORF">OCS_01473</name>
</gene>
<evidence type="ECO:0000259" key="2">
    <source>
        <dbReference type="Pfam" id="PF01425"/>
    </source>
</evidence>
<organism evidence="3 4">
    <name type="scientific">Ophiocordyceps sinensis (strain Co18 / CGMCC 3.14243)</name>
    <name type="common">Yarsagumba caterpillar fungus</name>
    <name type="synonym">Hirsutella sinensis</name>
    <dbReference type="NCBI Taxonomy" id="911162"/>
    <lineage>
        <taxon>Eukaryota</taxon>
        <taxon>Fungi</taxon>
        <taxon>Dikarya</taxon>
        <taxon>Ascomycota</taxon>
        <taxon>Pezizomycotina</taxon>
        <taxon>Sordariomycetes</taxon>
        <taxon>Hypocreomycetidae</taxon>
        <taxon>Hypocreales</taxon>
        <taxon>Ophiocordycipitaceae</taxon>
        <taxon>Ophiocordyceps</taxon>
    </lineage>
</organism>
<dbReference type="EMBL" id="KE652264">
    <property type="protein sequence ID" value="EQL02808.1"/>
    <property type="molecule type" value="Genomic_DNA"/>
</dbReference>